<evidence type="ECO:0000256" key="1">
    <source>
        <dbReference type="SAM" id="MobiDB-lite"/>
    </source>
</evidence>
<dbReference type="eggNOG" id="ENOG502SF0B">
    <property type="taxonomic scope" value="Eukaryota"/>
</dbReference>
<protein>
    <submittedName>
        <fullName evidence="2">Uncharacterized protein</fullName>
    </submittedName>
</protein>
<proteinExistence type="predicted"/>
<organism evidence="2 3">
    <name type="scientific">Colletotrichum fioriniae PJ7</name>
    <dbReference type="NCBI Taxonomy" id="1445577"/>
    <lineage>
        <taxon>Eukaryota</taxon>
        <taxon>Fungi</taxon>
        <taxon>Dikarya</taxon>
        <taxon>Ascomycota</taxon>
        <taxon>Pezizomycotina</taxon>
        <taxon>Sordariomycetes</taxon>
        <taxon>Hypocreomycetidae</taxon>
        <taxon>Glomerellales</taxon>
        <taxon>Glomerellaceae</taxon>
        <taxon>Colletotrichum</taxon>
        <taxon>Colletotrichum acutatum species complex</taxon>
    </lineage>
</organism>
<sequence length="203" mass="23365">MTASIESPAQFERDLRSANQDFKRSKDSRSKWSNGARPLAGCHLDWYTLEAVGGTEQQRAMTRPRVRNSETSHYKKHMQNFSKFRSHAEFPQGRLRSAARAKEQIKDPLSRSVMNMAPSQDLYGDISATEDWKYSFDRVDSPGRPMTLDIFVKTTTGRETERMVEKEYEILNENGQVLKGRKARQNLRQEGGRVSEEDGFQLV</sequence>
<evidence type="ECO:0000313" key="3">
    <source>
        <dbReference type="Proteomes" id="UP000020467"/>
    </source>
</evidence>
<evidence type="ECO:0000313" key="2">
    <source>
        <dbReference type="EMBL" id="EXF75146.1"/>
    </source>
</evidence>
<dbReference type="KEGG" id="cfj:CFIO01_12992"/>
<gene>
    <name evidence="2" type="ORF">CFIO01_12992</name>
</gene>
<dbReference type="Proteomes" id="UP000020467">
    <property type="component" value="Unassembled WGS sequence"/>
</dbReference>
<feature type="region of interest" description="Disordered" evidence="1">
    <location>
        <begin position="1"/>
        <end position="37"/>
    </location>
</feature>
<dbReference type="AlphaFoldDB" id="A0A010R4H5"/>
<accession>A0A010R4H5</accession>
<dbReference type="OrthoDB" id="5153521at2759"/>
<comment type="caution">
    <text evidence="2">The sequence shown here is derived from an EMBL/GenBank/DDBJ whole genome shotgun (WGS) entry which is preliminary data.</text>
</comment>
<name>A0A010R4H5_9PEZI</name>
<keyword evidence="3" id="KW-1185">Reference proteome</keyword>
<feature type="region of interest" description="Disordered" evidence="1">
    <location>
        <begin position="182"/>
        <end position="203"/>
    </location>
</feature>
<dbReference type="HOGENOM" id="CLU_092479_0_0_1"/>
<dbReference type="EMBL" id="JARH01000926">
    <property type="protein sequence ID" value="EXF75146.1"/>
    <property type="molecule type" value="Genomic_DNA"/>
</dbReference>
<reference evidence="2 3" key="1">
    <citation type="submission" date="2014-02" db="EMBL/GenBank/DDBJ databases">
        <title>The genome sequence of Colletotrichum fioriniae PJ7.</title>
        <authorList>
            <person name="Baroncelli R."/>
            <person name="Thon M.R."/>
        </authorList>
    </citation>
    <scope>NUCLEOTIDE SEQUENCE [LARGE SCALE GENOMIC DNA]</scope>
    <source>
        <strain evidence="2 3">PJ7</strain>
    </source>
</reference>
<feature type="compositionally biased region" description="Basic and acidic residues" evidence="1">
    <location>
        <begin position="11"/>
        <end position="30"/>
    </location>
</feature>